<gene>
    <name evidence="2" type="ORF">H9L01_07535</name>
</gene>
<protein>
    <submittedName>
        <fullName evidence="2">Uncharacterized protein</fullName>
    </submittedName>
</protein>
<evidence type="ECO:0000313" key="3">
    <source>
        <dbReference type="Proteomes" id="UP000515928"/>
    </source>
</evidence>
<feature type="region of interest" description="Disordered" evidence="1">
    <location>
        <begin position="28"/>
        <end position="151"/>
    </location>
</feature>
<dbReference type="RefSeq" id="WP_187533348.1">
    <property type="nucleotide sequence ID" value="NZ_CBCSHU010000018.1"/>
</dbReference>
<dbReference type="AlphaFoldDB" id="A0A7G9RX91"/>
<dbReference type="KEGG" id="eio:H9L01_07535"/>
<proteinExistence type="predicted"/>
<feature type="compositionally biased region" description="Polar residues" evidence="1">
    <location>
        <begin position="131"/>
        <end position="144"/>
    </location>
</feature>
<dbReference type="EMBL" id="CP060715">
    <property type="protein sequence ID" value="QNN60216.1"/>
    <property type="molecule type" value="Genomic_DNA"/>
</dbReference>
<accession>A0A7G9RX91</accession>
<organism evidence="2 3">
    <name type="scientific">Erysipelothrix inopinata</name>
    <dbReference type="NCBI Taxonomy" id="225084"/>
    <lineage>
        <taxon>Bacteria</taxon>
        <taxon>Bacillati</taxon>
        <taxon>Bacillota</taxon>
        <taxon>Erysipelotrichia</taxon>
        <taxon>Erysipelotrichales</taxon>
        <taxon>Erysipelotrichaceae</taxon>
        <taxon>Erysipelothrix</taxon>
    </lineage>
</organism>
<name>A0A7G9RX91_9FIRM</name>
<evidence type="ECO:0000256" key="1">
    <source>
        <dbReference type="SAM" id="MobiDB-lite"/>
    </source>
</evidence>
<feature type="compositionally biased region" description="Basic and acidic residues" evidence="1">
    <location>
        <begin position="101"/>
        <end position="115"/>
    </location>
</feature>
<sequence length="210" mass="23893">MFKKIASLLFKEEEIIIEEEIEDKEDDLNIPQLKPLTPKKPVTDNLQTGNVSEPVRTYTPKPVQEIEKVEINIDPEESAKPRKTVMITADDNLALESQPKNSKEKDSKNKFERRQSTYQPKDIISPIYGGPTSSTEPLKSSVSTEAKKKKPVTSVISPMYGAVQIEDETVEIDESLLNLDVSEMISEERNQEEVQVSLYDYLEGFENEEE</sequence>
<dbReference type="Proteomes" id="UP000515928">
    <property type="component" value="Chromosome"/>
</dbReference>
<reference evidence="2 3" key="1">
    <citation type="submission" date="2020-08" db="EMBL/GenBank/DDBJ databases">
        <title>Genome sequence of Erysipelothrix inopinata DSM 15511T.</title>
        <authorList>
            <person name="Hyun D.-W."/>
            <person name="Bae J.-W."/>
        </authorList>
    </citation>
    <scope>NUCLEOTIDE SEQUENCE [LARGE SCALE GENOMIC DNA]</scope>
    <source>
        <strain evidence="2 3">DSM 15511</strain>
    </source>
</reference>
<evidence type="ECO:0000313" key="2">
    <source>
        <dbReference type="EMBL" id="QNN60216.1"/>
    </source>
</evidence>
<keyword evidence="3" id="KW-1185">Reference proteome</keyword>